<evidence type="ECO:0000256" key="1">
    <source>
        <dbReference type="SAM" id="Phobius"/>
    </source>
</evidence>
<accession>A0A2P1PY64</accession>
<reference evidence="2 3" key="2">
    <citation type="submission" date="2018-03" db="EMBL/GenBank/DDBJ databases">
        <authorList>
            <person name="Keele B.F."/>
        </authorList>
    </citation>
    <scope>NUCLEOTIDE SEQUENCE [LARGE SCALE GENOMIC DNA]</scope>
    <source>
        <strain evidence="2 3">D13</strain>
    </source>
</reference>
<name>A0A2P1PY64_9GAMM</name>
<keyword evidence="1" id="KW-0472">Membrane</keyword>
<dbReference type="Proteomes" id="UP000241074">
    <property type="component" value="Chromosome"/>
</dbReference>
<protein>
    <submittedName>
        <fullName evidence="2">Uncharacterized protein</fullName>
    </submittedName>
</protein>
<dbReference type="EMBL" id="CP027860">
    <property type="protein sequence ID" value="AVP99754.1"/>
    <property type="molecule type" value="Genomic_DNA"/>
</dbReference>
<evidence type="ECO:0000313" key="3">
    <source>
        <dbReference type="Proteomes" id="UP000241074"/>
    </source>
</evidence>
<dbReference type="OrthoDB" id="291010at2"/>
<dbReference type="AlphaFoldDB" id="A0A2P1PY64"/>
<reference evidence="2 3" key="1">
    <citation type="submission" date="2018-03" db="EMBL/GenBank/DDBJ databases">
        <title>Ahniella affigens gen. nov., sp. nov., a gammaproteobacterium isolated from sandy soil near a stream.</title>
        <authorList>
            <person name="Ko Y."/>
            <person name="Kim J.-H."/>
        </authorList>
    </citation>
    <scope>NUCLEOTIDE SEQUENCE [LARGE SCALE GENOMIC DNA]</scope>
    <source>
        <strain evidence="2 3">D13</strain>
    </source>
</reference>
<sequence length="182" mass="19830">MRDNNPSQTPAAELSHEAMSAQQALQIRLEHQRAEAHLTSAGSLFGLVALVAALTCLSAYSSIEQLSGSHSEGDFIRLRVLAWCLPASLACGVLSFGLQTFKPWIPWPATIGAILVLPLLGPGTLLGLYTLYAVWSSTGRRVLAWDYRAIRCLAPSLPHPPLPWWQLLVGTAILIAIAWYFN</sequence>
<keyword evidence="1" id="KW-1133">Transmembrane helix</keyword>
<gene>
    <name evidence="2" type="ORF">C7S18_22395</name>
</gene>
<proteinExistence type="predicted"/>
<evidence type="ECO:0000313" key="2">
    <source>
        <dbReference type="EMBL" id="AVP99754.1"/>
    </source>
</evidence>
<feature type="transmembrane region" description="Helical" evidence="1">
    <location>
        <begin position="38"/>
        <end position="60"/>
    </location>
</feature>
<dbReference type="KEGG" id="xba:C7S18_22395"/>
<organism evidence="2 3">
    <name type="scientific">Ahniella affigens</name>
    <dbReference type="NCBI Taxonomy" id="2021234"/>
    <lineage>
        <taxon>Bacteria</taxon>
        <taxon>Pseudomonadati</taxon>
        <taxon>Pseudomonadota</taxon>
        <taxon>Gammaproteobacteria</taxon>
        <taxon>Lysobacterales</taxon>
        <taxon>Rhodanobacteraceae</taxon>
        <taxon>Ahniella</taxon>
    </lineage>
</organism>
<keyword evidence="1" id="KW-0812">Transmembrane</keyword>
<feature type="transmembrane region" description="Helical" evidence="1">
    <location>
        <begin position="110"/>
        <end position="135"/>
    </location>
</feature>
<feature type="transmembrane region" description="Helical" evidence="1">
    <location>
        <begin position="80"/>
        <end position="98"/>
    </location>
</feature>
<dbReference type="RefSeq" id="WP_106893673.1">
    <property type="nucleotide sequence ID" value="NZ_CP027860.1"/>
</dbReference>
<keyword evidence="3" id="KW-1185">Reference proteome</keyword>
<feature type="transmembrane region" description="Helical" evidence="1">
    <location>
        <begin position="164"/>
        <end position="181"/>
    </location>
</feature>